<dbReference type="GO" id="GO:0030145">
    <property type="term" value="F:manganese ion binding"/>
    <property type="evidence" value="ECO:0007669"/>
    <property type="project" value="TreeGrafter"/>
</dbReference>
<keyword evidence="5" id="KW-0056">Arginine metabolism</keyword>
<dbReference type="SUPFAM" id="SSF52768">
    <property type="entry name" value="Arginase/deacetylase"/>
    <property type="match status" value="1"/>
</dbReference>
<evidence type="ECO:0000256" key="9">
    <source>
        <dbReference type="PROSITE-ProRule" id="PRU00742"/>
    </source>
</evidence>
<comment type="pathway">
    <text evidence="2">Nitrogen metabolism; urea cycle; L-ornithine and urea from L-arginine: step 1/1.</text>
</comment>
<evidence type="ECO:0000313" key="11">
    <source>
        <dbReference type="Proteomes" id="UP000194873"/>
    </source>
</evidence>
<dbReference type="InterPro" id="IPR014033">
    <property type="entry name" value="Arginase"/>
</dbReference>
<keyword evidence="6" id="KW-0479">Metal-binding</keyword>
<comment type="caution">
    <text evidence="10">The sequence shown here is derived from an EMBL/GenBank/DDBJ whole genome shotgun (WGS) entry which is preliminary data.</text>
</comment>
<protein>
    <recommendedName>
        <fullName evidence="4">Arginase</fullName>
        <ecNumber evidence="3">3.5.3.1</ecNumber>
    </recommendedName>
</protein>
<evidence type="ECO:0000256" key="2">
    <source>
        <dbReference type="ARBA" id="ARBA00005098"/>
    </source>
</evidence>
<evidence type="ECO:0000313" key="10">
    <source>
        <dbReference type="EMBL" id="OUJ73974.1"/>
    </source>
</evidence>
<sequence length="333" mass="37118">MKRIKLIEVRSELGAGTRGASLGIDALRIACLNKGSDYFRRFNAVAVPDLNHVLFDKNHFPYAKHIDSVYTVLKGIANTVEQTLRFGEFPLVLAGDHSNAAGTIAGIKAAYPQKTLGVVWIDAHADIHSPYTTPSGNMHGMPLAMALNEDNRALQRNEPEPETEFFWRRLQNLGEPGPKLTPEHLVYVMVRDTQQEEDELIARLGIKNYVLDEFRAKGPKLVAREIYERLRFCDLVYVSFDVDSLDSRFSKGTGTPVEAGLNVQEAISLCHHLLENERVVCFEMVEINPTLDSENTMAQNAFDILEAATDAIQERLRLEAATSRGPRGEVANG</sequence>
<comment type="similarity">
    <text evidence="9">Belongs to the arginase family.</text>
</comment>
<dbReference type="OrthoDB" id="9788689at2"/>
<dbReference type="PANTHER" id="PTHR43782">
    <property type="entry name" value="ARGINASE"/>
    <property type="match status" value="1"/>
</dbReference>
<dbReference type="RefSeq" id="WP_086593817.1">
    <property type="nucleotide sequence ID" value="NZ_MTSE01000004.1"/>
</dbReference>
<dbReference type="EMBL" id="MTSE01000004">
    <property type="protein sequence ID" value="OUJ73974.1"/>
    <property type="molecule type" value="Genomic_DNA"/>
</dbReference>
<dbReference type="PRINTS" id="PR00116">
    <property type="entry name" value="ARGINASE"/>
</dbReference>
<dbReference type="GO" id="GO:0005829">
    <property type="term" value="C:cytosol"/>
    <property type="evidence" value="ECO:0007669"/>
    <property type="project" value="TreeGrafter"/>
</dbReference>
<keyword evidence="7" id="KW-0378">Hydrolase</keyword>
<dbReference type="Proteomes" id="UP000194873">
    <property type="component" value="Unassembled WGS sequence"/>
</dbReference>
<gene>
    <name evidence="10" type="ORF">BXP70_09455</name>
</gene>
<accession>A0A243WE18</accession>
<comment type="cofactor">
    <cofactor evidence="1">
        <name>Mn(2+)</name>
        <dbReference type="ChEBI" id="CHEBI:29035"/>
    </cofactor>
</comment>
<proteinExistence type="inferred from homology"/>
<dbReference type="GO" id="GO:0004053">
    <property type="term" value="F:arginase activity"/>
    <property type="evidence" value="ECO:0007669"/>
    <property type="project" value="UniProtKB-EC"/>
</dbReference>
<evidence type="ECO:0000256" key="6">
    <source>
        <dbReference type="ARBA" id="ARBA00022723"/>
    </source>
</evidence>
<evidence type="ECO:0000256" key="8">
    <source>
        <dbReference type="ARBA" id="ARBA00023211"/>
    </source>
</evidence>
<dbReference type="PANTHER" id="PTHR43782:SF3">
    <property type="entry name" value="ARGINASE"/>
    <property type="match status" value="1"/>
</dbReference>
<dbReference type="GO" id="GO:0006525">
    <property type="term" value="P:arginine metabolic process"/>
    <property type="evidence" value="ECO:0007669"/>
    <property type="project" value="UniProtKB-KW"/>
</dbReference>
<dbReference type="InterPro" id="IPR023696">
    <property type="entry name" value="Ureohydrolase_dom_sf"/>
</dbReference>
<keyword evidence="11" id="KW-1185">Reference proteome</keyword>
<dbReference type="CDD" id="cd09989">
    <property type="entry name" value="Arginase"/>
    <property type="match status" value="1"/>
</dbReference>
<dbReference type="InterPro" id="IPR006035">
    <property type="entry name" value="Ureohydrolase"/>
</dbReference>
<reference evidence="10 11" key="1">
    <citation type="submission" date="2017-01" db="EMBL/GenBank/DDBJ databases">
        <title>A new Hymenobacter.</title>
        <authorList>
            <person name="Liang Y."/>
            <person name="Feng F."/>
        </authorList>
    </citation>
    <scope>NUCLEOTIDE SEQUENCE [LARGE SCALE GENOMIC DNA]</scope>
    <source>
        <strain evidence="10">MIMBbqt21</strain>
    </source>
</reference>
<keyword evidence="8" id="KW-0464">Manganese</keyword>
<dbReference type="Gene3D" id="3.40.800.10">
    <property type="entry name" value="Ureohydrolase domain"/>
    <property type="match status" value="1"/>
</dbReference>
<organism evidence="10 11">
    <name type="scientific">Hymenobacter crusticola</name>
    <dbReference type="NCBI Taxonomy" id="1770526"/>
    <lineage>
        <taxon>Bacteria</taxon>
        <taxon>Pseudomonadati</taxon>
        <taxon>Bacteroidota</taxon>
        <taxon>Cytophagia</taxon>
        <taxon>Cytophagales</taxon>
        <taxon>Hymenobacteraceae</taxon>
        <taxon>Hymenobacter</taxon>
    </lineage>
</organism>
<evidence type="ECO:0000256" key="5">
    <source>
        <dbReference type="ARBA" id="ARBA00022503"/>
    </source>
</evidence>
<dbReference type="EC" id="3.5.3.1" evidence="3"/>
<dbReference type="Pfam" id="PF00491">
    <property type="entry name" value="Arginase"/>
    <property type="match status" value="1"/>
</dbReference>
<evidence type="ECO:0000256" key="4">
    <source>
        <dbReference type="ARBA" id="ARBA00018123"/>
    </source>
</evidence>
<evidence type="ECO:0000256" key="3">
    <source>
        <dbReference type="ARBA" id="ARBA00012168"/>
    </source>
</evidence>
<evidence type="ECO:0000256" key="1">
    <source>
        <dbReference type="ARBA" id="ARBA00001936"/>
    </source>
</evidence>
<evidence type="ECO:0000256" key="7">
    <source>
        <dbReference type="ARBA" id="ARBA00022801"/>
    </source>
</evidence>
<name>A0A243WE18_9BACT</name>
<dbReference type="AlphaFoldDB" id="A0A243WE18"/>
<dbReference type="PROSITE" id="PS51409">
    <property type="entry name" value="ARGINASE_2"/>
    <property type="match status" value="1"/>
</dbReference>